<dbReference type="PANTHER" id="PTHR46082:SF6">
    <property type="entry name" value="AAA+ ATPASE DOMAIN-CONTAINING PROTEIN-RELATED"/>
    <property type="match status" value="1"/>
</dbReference>
<feature type="chain" id="PRO_5030177861" description="CHAT domain-containing protein" evidence="1">
    <location>
        <begin position="23"/>
        <end position="1180"/>
    </location>
</feature>
<proteinExistence type="predicted"/>
<feature type="signal peptide" evidence="1">
    <location>
        <begin position="1"/>
        <end position="22"/>
    </location>
</feature>
<dbReference type="Proteomes" id="UP000016568">
    <property type="component" value="Unassembled WGS sequence"/>
</dbReference>
<evidence type="ECO:0000313" key="3">
    <source>
        <dbReference type="EMBL" id="GAD51039.1"/>
    </source>
</evidence>
<dbReference type="InterPro" id="IPR053137">
    <property type="entry name" value="NLR-like"/>
</dbReference>
<dbReference type="KEGG" id="ntd:EGO55_04760"/>
<dbReference type="SUPFAM" id="SSF48452">
    <property type="entry name" value="TPR-like"/>
    <property type="match status" value="3"/>
</dbReference>
<dbReference type="Gene3D" id="1.25.40.10">
    <property type="entry name" value="Tetratricopeptide repeat domain"/>
    <property type="match status" value="2"/>
</dbReference>
<dbReference type="Pfam" id="PF12770">
    <property type="entry name" value="CHAT"/>
    <property type="match status" value="1"/>
</dbReference>
<dbReference type="InterPro" id="IPR011990">
    <property type="entry name" value="TPR-like_helical_dom_sf"/>
</dbReference>
<accession>U3A068</accession>
<dbReference type="InterPro" id="IPR024983">
    <property type="entry name" value="CHAT_dom"/>
</dbReference>
<dbReference type="PANTHER" id="PTHR46082">
    <property type="entry name" value="ATP/GTP-BINDING PROTEIN-RELATED"/>
    <property type="match status" value="1"/>
</dbReference>
<evidence type="ECO:0000259" key="2">
    <source>
        <dbReference type="Pfam" id="PF12770"/>
    </source>
</evidence>
<evidence type="ECO:0000256" key="1">
    <source>
        <dbReference type="SAM" id="SignalP"/>
    </source>
</evidence>
<comment type="caution">
    <text evidence="3">The sequence shown here is derived from an EMBL/GenBank/DDBJ whole genome shotgun (WGS) entry which is preliminary data.</text>
</comment>
<reference evidence="3 4" key="1">
    <citation type="submission" date="2013-09" db="EMBL/GenBank/DDBJ databases">
        <title>Whole genome shotgun sequence of Novosphingobium tardaugens NBRC 16725.</title>
        <authorList>
            <person name="Isaki S."/>
            <person name="Hosoyama A."/>
            <person name="Tsuchikane K."/>
            <person name="Katsumata H."/>
            <person name="Ando Y."/>
            <person name="Yamazaki S."/>
            <person name="Fujita N."/>
        </authorList>
    </citation>
    <scope>NUCLEOTIDE SEQUENCE [LARGE SCALE GENOMIC DNA]</scope>
    <source>
        <strain evidence="3 4">NBRC 16725</strain>
    </source>
</reference>
<organism evidence="3 4">
    <name type="scientific">Caenibius tardaugens NBRC 16725</name>
    <dbReference type="NCBI Taxonomy" id="1219035"/>
    <lineage>
        <taxon>Bacteria</taxon>
        <taxon>Pseudomonadati</taxon>
        <taxon>Pseudomonadota</taxon>
        <taxon>Alphaproteobacteria</taxon>
        <taxon>Sphingomonadales</taxon>
        <taxon>Erythrobacteraceae</taxon>
        <taxon>Caenibius</taxon>
    </lineage>
</organism>
<feature type="domain" description="CHAT" evidence="2">
    <location>
        <begin position="840"/>
        <end position="1173"/>
    </location>
</feature>
<keyword evidence="1" id="KW-0732">Signal</keyword>
<gene>
    <name evidence="3" type="ORF">NT2_14_00430</name>
</gene>
<evidence type="ECO:0000313" key="4">
    <source>
        <dbReference type="Proteomes" id="UP000016568"/>
    </source>
</evidence>
<dbReference type="EMBL" id="BASZ01000014">
    <property type="protein sequence ID" value="GAD51039.1"/>
    <property type="molecule type" value="Genomic_DNA"/>
</dbReference>
<dbReference type="AlphaFoldDB" id="U3A068"/>
<dbReference type="OrthoDB" id="9787760at2"/>
<dbReference type="eggNOG" id="COG4995">
    <property type="taxonomic scope" value="Bacteria"/>
</dbReference>
<name>U3A068_9SPHN</name>
<keyword evidence="4" id="KW-1185">Reference proteome</keyword>
<sequence length="1180" mass="126640">MRFLSFIVVVCCFILGPTDAMAQSNGNFPPPDVRAATDEEKLKLNASLRTIMLHQSTGLHDAVVKKIEEIEPLLNGTFGATHPVSLQMAVLKAGSLTHTQKFSEAESILSVALPELTRRLGPESSAVIFAQLDRGENLLWLGQIDSAARAYEYAASRTAKNPSLLPAEQTDVKAHLAHLKLTQGRFSEAHQLAEEVLAARITQEGTGATGVALARALVSRSLAGQGHLEEALTLAREGIGIHTREDLGRARLLVAEGEALRALGRHQDAQKSFGSAATILLKVRGWNSPETLRAATDMRLEEVRFTGSVTRYNFDLPGSPLLACTAPADSIPEVYKSLIAGATIPFADAKLTCLRNARTFLVRTMGADNPLTLDVSEYLGDALLDAGDSDPAETETRTLFLARQRVHGADHPATRRAAVLYARALIDLGRDAEANDVLASNHTEGVIDIHLLKAARLDAEGQHDHAQSEWEAALRNLKTLPQATIPIMVQTLAGVVINQGLQGHCPNEVKDAVVGLADKIGVDPDNNEFGLQESKAVLLACEGKWEQATALYQILTRQAMRGELVFQGPGKAMILARQAIVLARNPASLEAANKAASEAASIARERRFTPDRDANGAPLGFRRTRVGTGVDPLALAFASQVAVNWADKQYHATRTKQDDRTWIINDAFKAAQDYVLSQAAASLLQSAARAAASDPQIITLVDRQIAAAAQLAKVEQSVIRSAGAAQPGTVQQMEALQAEVAALNTELRTRYPGYMATARPFGLSIPDLRARLRNDEAILVIQPIGMDVYSFAISPKSEAWNKATLGRREMDHLVTVIRCHIDRQNCPIALADENLFDPAAANRLYRELIAPVADGFGQARTLYTVTGGSLGQIPLGILVADYETGKPVSDELADLSSLDWFADHYALATLPSISSLRAFDKRASSATLGFAGIGDPVLGPPLEDLRGGTVPSLSSPNGPQGLAKADDIRKLHSLPGTRRELTAIATNLAATGSELLMGAQARESAIKSWPHLSRARILAFATHAMLPNELGGMAEPGLILTPPPRETAADDGYLSASEIMQIKLNAEWVVLSACNTAGPDGSGESLSGLARAFLFAGARSLLVSHWPVDDKAGAAITSETFRIMTARPDIVRAEAFQLAQKAMRSGNSVLGGRIDGWTREWTDPWIWAPFSLVESGDVEK</sequence>
<protein>
    <recommendedName>
        <fullName evidence="2">CHAT domain-containing protein</fullName>
    </recommendedName>
</protein>